<dbReference type="Gene3D" id="3.40.1410.10">
    <property type="entry name" value="Chorismate lyase-like"/>
    <property type="match status" value="1"/>
</dbReference>
<dbReference type="InterPro" id="IPR050679">
    <property type="entry name" value="Bact_HTH_transcr_reg"/>
</dbReference>
<evidence type="ECO:0000313" key="3">
    <source>
        <dbReference type="EMBL" id="OLR95066.1"/>
    </source>
</evidence>
<reference evidence="3 4" key="1">
    <citation type="submission" date="2016-10" db="EMBL/GenBank/DDBJ databases">
        <title>The Draft Genome Sequence of Actinokineospora bangkokensis 44EHWT reveals the biosynthetic pathway of antifungal compounds Thailandins with unusual extender unit butylmalonyl-CoA.</title>
        <authorList>
            <person name="Greule A."/>
            <person name="Intra B."/>
            <person name="Flemming S."/>
            <person name="Rommel M.G."/>
            <person name="Panbangred W."/>
            <person name="Bechthold A."/>
        </authorList>
    </citation>
    <scope>NUCLEOTIDE SEQUENCE [LARGE SCALE GENOMIC DNA]</scope>
    <source>
        <strain evidence="3 4">44EHW</strain>
    </source>
</reference>
<gene>
    <name evidence="3" type="ORF">BJP25_08960</name>
</gene>
<dbReference type="PANTHER" id="PTHR44846">
    <property type="entry name" value="MANNOSYL-D-GLYCERATE TRANSPORT/METABOLISM SYSTEM REPRESSOR MNGR-RELATED"/>
    <property type="match status" value="1"/>
</dbReference>
<dbReference type="Pfam" id="PF07702">
    <property type="entry name" value="UTRA"/>
    <property type="match status" value="1"/>
</dbReference>
<organism evidence="3 4">
    <name type="scientific">Actinokineospora bangkokensis</name>
    <dbReference type="NCBI Taxonomy" id="1193682"/>
    <lineage>
        <taxon>Bacteria</taxon>
        <taxon>Bacillati</taxon>
        <taxon>Actinomycetota</taxon>
        <taxon>Actinomycetes</taxon>
        <taxon>Pseudonocardiales</taxon>
        <taxon>Pseudonocardiaceae</taxon>
        <taxon>Actinokineospora</taxon>
    </lineage>
</organism>
<comment type="caution">
    <text evidence="3">The sequence shown here is derived from an EMBL/GenBank/DDBJ whole genome shotgun (WGS) entry which is preliminary data.</text>
</comment>
<evidence type="ECO:0000259" key="2">
    <source>
        <dbReference type="SMART" id="SM00866"/>
    </source>
</evidence>
<dbReference type="RefSeq" id="WP_269844516.1">
    <property type="nucleotide sequence ID" value="NZ_MKQR01000005.1"/>
</dbReference>
<protein>
    <recommendedName>
        <fullName evidence="2">UbiC transcription regulator-associated domain-containing protein</fullName>
    </recommendedName>
</protein>
<feature type="region of interest" description="Disordered" evidence="1">
    <location>
        <begin position="19"/>
        <end position="38"/>
    </location>
</feature>
<dbReference type="STRING" id="1193682.BJP25_08960"/>
<keyword evidence="4" id="KW-1185">Reference proteome</keyword>
<feature type="domain" description="UbiC transcription regulator-associated" evidence="2">
    <location>
        <begin position="2"/>
        <end position="123"/>
    </location>
</feature>
<dbReference type="InterPro" id="IPR011663">
    <property type="entry name" value="UTRA"/>
</dbReference>
<dbReference type="AlphaFoldDB" id="A0A1Q9LSQ0"/>
<dbReference type="InterPro" id="IPR028978">
    <property type="entry name" value="Chorismate_lyase_/UTRA_dom_sf"/>
</dbReference>
<dbReference type="Proteomes" id="UP000186040">
    <property type="component" value="Unassembled WGS sequence"/>
</dbReference>
<dbReference type="SMART" id="SM00866">
    <property type="entry name" value="UTRA"/>
    <property type="match status" value="1"/>
</dbReference>
<dbReference type="GO" id="GO:0003677">
    <property type="term" value="F:DNA binding"/>
    <property type="evidence" value="ECO:0007669"/>
    <property type="project" value="InterPro"/>
</dbReference>
<evidence type="ECO:0000256" key="1">
    <source>
        <dbReference type="SAM" id="MobiDB-lite"/>
    </source>
</evidence>
<sequence>MGAHRGPGSDEVWERARTVRDEGTPTHTLTSYYRPEHVDGTPLVDDTPGTANPGGGFAVLTAQGLEPHHMTETIRSRMPTPDERTKLELPAGEPVMVLHRTTYTESGTPVEFARGIHAASRFSWTYSFELPE</sequence>
<proteinExistence type="predicted"/>
<dbReference type="EMBL" id="MKQR01000005">
    <property type="protein sequence ID" value="OLR95066.1"/>
    <property type="molecule type" value="Genomic_DNA"/>
</dbReference>
<accession>A0A1Q9LSQ0</accession>
<dbReference type="SUPFAM" id="SSF64288">
    <property type="entry name" value="Chorismate lyase-like"/>
    <property type="match status" value="1"/>
</dbReference>
<dbReference type="GO" id="GO:0045892">
    <property type="term" value="P:negative regulation of DNA-templated transcription"/>
    <property type="evidence" value="ECO:0007669"/>
    <property type="project" value="TreeGrafter"/>
</dbReference>
<name>A0A1Q9LSQ0_9PSEU</name>
<evidence type="ECO:0000313" key="4">
    <source>
        <dbReference type="Proteomes" id="UP000186040"/>
    </source>
</evidence>
<dbReference type="PANTHER" id="PTHR44846:SF17">
    <property type="entry name" value="GNTR-FAMILY TRANSCRIPTIONAL REGULATOR"/>
    <property type="match status" value="1"/>
</dbReference>